<dbReference type="InterPro" id="IPR009003">
    <property type="entry name" value="Peptidase_S1_PA"/>
</dbReference>
<comment type="similarity">
    <text evidence="1">Belongs to the peptidase S1 family.</text>
</comment>
<evidence type="ECO:0000313" key="6">
    <source>
        <dbReference type="Proteomes" id="UP000076503"/>
    </source>
</evidence>
<dbReference type="InterPro" id="IPR001314">
    <property type="entry name" value="Peptidase_S1A"/>
</dbReference>
<dbReference type="PANTHER" id="PTHR24276:SF98">
    <property type="entry name" value="FI18310P1-RELATED"/>
    <property type="match status" value="1"/>
</dbReference>
<evidence type="ECO:0000256" key="3">
    <source>
        <dbReference type="SAM" id="SignalP"/>
    </source>
</evidence>
<comment type="caution">
    <text evidence="5">The sequence shown here is derived from an EMBL/GenBank/DDBJ whole genome shotgun (WGS) entry which is preliminary data.</text>
</comment>
<dbReference type="OrthoDB" id="9813836at2"/>
<dbReference type="PROSITE" id="PS50240">
    <property type="entry name" value="TRYPSIN_DOM"/>
    <property type="match status" value="1"/>
</dbReference>
<sequence length="255" mass="26895">MKRNILTSIISSAVLFSSVASADISINNTQTNSIYDGLITNSIEISNNVYPEIVMFGFNGYICTGTFVDSKTILTAGHCAASSEYNPNNIEVLTGEAKGQSPSNVYVHPNYDDSNWHGTYQYDLAVLKFDSPVSSSYRALAPQSARAVAQQRAAIIGFGNNNQVTKTGAGVKRLGIATVSYVDGAMIYAYGHDGNSGSNQDWTRGTSLTGGGDSGGPIFAAQGILGVTSGGSVGSAFWVDIHSNASKAFLNQYIQ</sequence>
<keyword evidence="3" id="KW-0732">Signal</keyword>
<dbReference type="InterPro" id="IPR001254">
    <property type="entry name" value="Trypsin_dom"/>
</dbReference>
<organism evidence="5 6">
    <name type="scientific">Pseudoalteromonas luteoviolacea H33</name>
    <dbReference type="NCBI Taxonomy" id="1365251"/>
    <lineage>
        <taxon>Bacteria</taxon>
        <taxon>Pseudomonadati</taxon>
        <taxon>Pseudomonadota</taxon>
        <taxon>Gammaproteobacteria</taxon>
        <taxon>Alteromonadales</taxon>
        <taxon>Pseudoalteromonadaceae</taxon>
        <taxon>Pseudoalteromonas</taxon>
    </lineage>
</organism>
<dbReference type="PROSITE" id="PS00134">
    <property type="entry name" value="TRYPSIN_HIS"/>
    <property type="match status" value="1"/>
</dbReference>
<feature type="chain" id="PRO_5007829424" description="Peptidase S1 domain-containing protein" evidence="3">
    <location>
        <begin position="23"/>
        <end position="255"/>
    </location>
</feature>
<reference evidence="5 6" key="1">
    <citation type="submission" date="2013-07" db="EMBL/GenBank/DDBJ databases">
        <title>Comparative Genomic and Metabolomic Analysis of Twelve Strains of Pseudoalteromonas luteoviolacea.</title>
        <authorList>
            <person name="Vynne N.G."/>
            <person name="Mansson M."/>
            <person name="Gram L."/>
        </authorList>
    </citation>
    <scope>NUCLEOTIDE SEQUENCE [LARGE SCALE GENOMIC DNA]</scope>
    <source>
        <strain evidence="5 6">H33</strain>
    </source>
</reference>
<accession>A0A161Y0Y7</accession>
<dbReference type="InterPro" id="IPR043504">
    <property type="entry name" value="Peptidase_S1_PA_chymotrypsin"/>
</dbReference>
<dbReference type="EMBL" id="AUXZ01000081">
    <property type="protein sequence ID" value="KZN49438.1"/>
    <property type="molecule type" value="Genomic_DNA"/>
</dbReference>
<dbReference type="GO" id="GO:0004252">
    <property type="term" value="F:serine-type endopeptidase activity"/>
    <property type="evidence" value="ECO:0007669"/>
    <property type="project" value="InterPro"/>
</dbReference>
<dbReference type="Pfam" id="PF00089">
    <property type="entry name" value="Trypsin"/>
    <property type="match status" value="1"/>
</dbReference>
<proteinExistence type="inferred from homology"/>
<dbReference type="PANTHER" id="PTHR24276">
    <property type="entry name" value="POLYSERASE-RELATED"/>
    <property type="match status" value="1"/>
</dbReference>
<gene>
    <name evidence="5" type="ORF">N476_19320</name>
</gene>
<dbReference type="AlphaFoldDB" id="A0A161Y0Y7"/>
<dbReference type="SUPFAM" id="SSF50494">
    <property type="entry name" value="Trypsin-like serine proteases"/>
    <property type="match status" value="1"/>
</dbReference>
<dbReference type="PRINTS" id="PR00722">
    <property type="entry name" value="CHYMOTRYPSIN"/>
</dbReference>
<name>A0A161Y0Y7_9GAMM</name>
<dbReference type="Gene3D" id="2.40.10.10">
    <property type="entry name" value="Trypsin-like serine proteases"/>
    <property type="match status" value="1"/>
</dbReference>
<feature type="domain" description="Peptidase S1" evidence="4">
    <location>
        <begin position="34"/>
        <end position="255"/>
    </location>
</feature>
<protein>
    <recommendedName>
        <fullName evidence="4">Peptidase S1 domain-containing protein</fullName>
    </recommendedName>
</protein>
<dbReference type="SMART" id="SM00020">
    <property type="entry name" value="Tryp_SPc"/>
    <property type="match status" value="1"/>
</dbReference>
<evidence type="ECO:0000256" key="2">
    <source>
        <dbReference type="ARBA" id="ARBA00023157"/>
    </source>
</evidence>
<dbReference type="PATRIC" id="fig|1365251.3.peg.3175"/>
<evidence type="ECO:0000259" key="4">
    <source>
        <dbReference type="PROSITE" id="PS50240"/>
    </source>
</evidence>
<dbReference type="InterPro" id="IPR018114">
    <property type="entry name" value="TRYPSIN_HIS"/>
</dbReference>
<dbReference type="InterPro" id="IPR050430">
    <property type="entry name" value="Peptidase_S1"/>
</dbReference>
<evidence type="ECO:0000313" key="5">
    <source>
        <dbReference type="EMBL" id="KZN49438.1"/>
    </source>
</evidence>
<dbReference type="GO" id="GO:0006508">
    <property type="term" value="P:proteolysis"/>
    <property type="evidence" value="ECO:0007669"/>
    <property type="project" value="InterPro"/>
</dbReference>
<dbReference type="RefSeq" id="WP_063362530.1">
    <property type="nucleotide sequence ID" value="NZ_AUXZ01000081.1"/>
</dbReference>
<evidence type="ECO:0000256" key="1">
    <source>
        <dbReference type="ARBA" id="ARBA00007664"/>
    </source>
</evidence>
<feature type="signal peptide" evidence="3">
    <location>
        <begin position="1"/>
        <end position="22"/>
    </location>
</feature>
<dbReference type="Proteomes" id="UP000076503">
    <property type="component" value="Unassembled WGS sequence"/>
</dbReference>
<keyword evidence="2" id="KW-1015">Disulfide bond</keyword>